<dbReference type="InterPro" id="IPR023606">
    <property type="entry name" value="CoA-Trfase_III_dom_1_sf"/>
</dbReference>
<comment type="similarity">
    <text evidence="1">Belongs to the CoA-transferase III family.</text>
</comment>
<dbReference type="EMBL" id="JBCGDC010000044">
    <property type="protein sequence ID" value="MFB6394776.1"/>
    <property type="molecule type" value="Genomic_DNA"/>
</dbReference>
<keyword evidence="5" id="KW-1185">Reference proteome</keyword>
<evidence type="ECO:0000256" key="1">
    <source>
        <dbReference type="ARBA" id="ARBA00008383"/>
    </source>
</evidence>
<dbReference type="InterPro" id="IPR050509">
    <property type="entry name" value="CoA-transferase_III"/>
</dbReference>
<evidence type="ECO:0000256" key="2">
    <source>
        <dbReference type="ARBA" id="ARBA00022679"/>
    </source>
</evidence>
<feature type="region of interest" description="Disordered" evidence="3">
    <location>
        <begin position="46"/>
        <end position="65"/>
    </location>
</feature>
<dbReference type="PANTHER" id="PTHR48228">
    <property type="entry name" value="SUCCINYL-COA--D-CITRAMALATE COA-TRANSFERASE"/>
    <property type="match status" value="1"/>
</dbReference>
<dbReference type="Gene3D" id="3.40.50.10540">
    <property type="entry name" value="Crotonobetainyl-coa:carnitine coa-transferase, domain 1"/>
    <property type="match status" value="2"/>
</dbReference>
<accession>A0ABV5CS01</accession>
<comment type="caution">
    <text evidence="4">The sequence shown here is derived from an EMBL/GenBank/DDBJ whole genome shotgun (WGS) entry which is preliminary data.</text>
</comment>
<evidence type="ECO:0000256" key="3">
    <source>
        <dbReference type="SAM" id="MobiDB-lite"/>
    </source>
</evidence>
<evidence type="ECO:0000313" key="4">
    <source>
        <dbReference type="EMBL" id="MFB6394776.1"/>
    </source>
</evidence>
<sequence>MSTGPGTGEFDGMLSGCRVIDATDGRAMLAGRILADLGADVVQLEPARGARTRRPHPRSTPGRSNVWSTLAAGKSRLLLDLDVADDRERFVDLCGRADVLLHSGAGGILGSTLQVAELPALASELVVVTITAFGLGGPKSGAPASDLTLWAAGGPMEPLRDGSRPPLRVSVPQAWLHAAADAVVGALLGLLGSEQTGRGQVVDVSVQASVTLATLGWSLSGKIGETARPGGLFSAQRPDQSGSGSTAAGSMRRWECADGFVELNLSMGPATGAFTNRLFAWIAEERGDAVPFRELDWREVPAALRSGDVDATLIEAARAVVKNFLACKAKREILEQSLARRLLAVPVHDLADVAADAQLASRGFWVDVAQERGGVAIPGRFAHVSGAPGPTVRGAAPAADAPNDDPLRRWAVRDRGSAGATAGAAPVDGLRVLDLSWVVAGPLIGRTLADFGATVIRVESAARIDTARVAGPFVGGQWGPENSALYGTCNAGKLGVALDLSTEPGREVVRDLAAWADVVIESFAPGRLAAWGLGYDRLAAGHEDLIMLSTSMTGQTGPHARLAGFGNVGASLSGFQALAGWPDRPPVGPFGAYTDYVAPRFSLATLLAALRHRERTGRGCWIDVSQVECGVMFLSPELHAYRVDGQLARARGNADADHVLHGVYPCRSTDDRGRYVAIAAADDEQWERLAAVLGLRPDEPMSSPRAAGPAVPTIDDLVSERTRAWDADELQDRLLDAGVPAHVVADGADLAADPQLAALGHFVEVPHPIHGRMTVEAPRYRLSATPGRVRGAAPTLGQHTRQVLTQVLGYDVTRVDRLQEEGVLR</sequence>
<organism evidence="4 5">
    <name type="scientific">Polymorphospora lycopeni</name>
    <dbReference type="NCBI Taxonomy" id="3140240"/>
    <lineage>
        <taxon>Bacteria</taxon>
        <taxon>Bacillati</taxon>
        <taxon>Actinomycetota</taxon>
        <taxon>Actinomycetes</taxon>
        <taxon>Micromonosporales</taxon>
        <taxon>Micromonosporaceae</taxon>
        <taxon>Polymorphospora</taxon>
    </lineage>
</organism>
<dbReference type="EC" id="2.8.3.-" evidence="4"/>
<keyword evidence="2 4" id="KW-0808">Transferase</keyword>
<gene>
    <name evidence="4" type="ORF">AAFH96_16915</name>
</gene>
<name>A0ABV5CS01_9ACTN</name>
<dbReference type="PANTHER" id="PTHR48228:SF6">
    <property type="entry name" value="L-CARNITINE COA-TRANSFERASE"/>
    <property type="match status" value="1"/>
</dbReference>
<dbReference type="Gene3D" id="3.30.1540.10">
    <property type="entry name" value="formyl-coa transferase, domain 3"/>
    <property type="match status" value="2"/>
</dbReference>
<dbReference type="Proteomes" id="UP001582793">
    <property type="component" value="Unassembled WGS sequence"/>
</dbReference>
<evidence type="ECO:0000313" key="5">
    <source>
        <dbReference type="Proteomes" id="UP001582793"/>
    </source>
</evidence>
<dbReference type="GO" id="GO:0016740">
    <property type="term" value="F:transferase activity"/>
    <property type="evidence" value="ECO:0007669"/>
    <property type="project" value="UniProtKB-KW"/>
</dbReference>
<proteinExistence type="inferred from homology"/>
<dbReference type="InterPro" id="IPR003673">
    <property type="entry name" value="CoA-Trfase_fam_III"/>
</dbReference>
<dbReference type="RefSeq" id="WP_375734822.1">
    <property type="nucleotide sequence ID" value="NZ_JBCGDC010000044.1"/>
</dbReference>
<dbReference type="SUPFAM" id="SSF89796">
    <property type="entry name" value="CoA-transferase family III (CaiB/BaiF)"/>
    <property type="match status" value="2"/>
</dbReference>
<dbReference type="Pfam" id="PF02515">
    <property type="entry name" value="CoA_transf_3"/>
    <property type="match status" value="2"/>
</dbReference>
<dbReference type="InterPro" id="IPR044855">
    <property type="entry name" value="CoA-Trfase_III_dom3_sf"/>
</dbReference>
<reference evidence="4 5" key="1">
    <citation type="submission" date="2024-04" db="EMBL/GenBank/DDBJ databases">
        <title>Polymorphospora sp. isolated from Baiyangdian Lake in Xiong'an New Area.</title>
        <authorList>
            <person name="Zhang X."/>
            <person name="Liu J."/>
        </authorList>
    </citation>
    <scope>NUCLEOTIDE SEQUENCE [LARGE SCALE GENOMIC DNA]</scope>
    <source>
        <strain evidence="4 5">2-325</strain>
    </source>
</reference>
<protein>
    <submittedName>
        <fullName evidence="4">CoA transferase</fullName>
        <ecNumber evidence="4">2.8.3.-</ecNumber>
    </submittedName>
</protein>